<dbReference type="SUPFAM" id="SSF52540">
    <property type="entry name" value="P-loop containing nucleoside triphosphate hydrolases"/>
    <property type="match status" value="1"/>
</dbReference>
<dbReference type="Pfam" id="PF23559">
    <property type="entry name" value="WHD_DRP"/>
    <property type="match status" value="1"/>
</dbReference>
<dbReference type="Gene3D" id="1.10.8.430">
    <property type="entry name" value="Helical domain of apoptotic protease-activating factors"/>
    <property type="match status" value="1"/>
</dbReference>
<dbReference type="InterPro" id="IPR002182">
    <property type="entry name" value="NB-ARC"/>
</dbReference>
<dbReference type="Pfam" id="PF23598">
    <property type="entry name" value="LRR_14"/>
    <property type="match status" value="1"/>
</dbReference>
<dbReference type="InterPro" id="IPR055414">
    <property type="entry name" value="LRR_R13L4/SHOC2-like"/>
</dbReference>
<dbReference type="GeneID" id="110782054"/>
<evidence type="ECO:0000313" key="9">
    <source>
        <dbReference type="Proteomes" id="UP000813463"/>
    </source>
</evidence>
<dbReference type="InterPro" id="IPR044974">
    <property type="entry name" value="Disease_R_plants"/>
</dbReference>
<gene>
    <name evidence="10" type="primary">LOC110782054</name>
</gene>
<sequence length="933" mass="107204">MALAIPIPEKLLSFLMEKVAPVLQAEAKKLQSVPELLDDIKNEMEIAKDYLKKVEVKVDRTEDQTKEQLKLVTKLRALVFKIEDIMDDFKLLEPPKPGNQQGGGKGCFGGISDGFIEGISEFINRGSKEVDSFKDKRGMACSIVRIKKAMEKIKGKSYEESIFSLKVDPGTDRNPSEYPLYKDEEDFVGFKDRQSEVINKLDLEKEVYVKGLFVLAVWGQPGLGKTTLVQKVYENKDVRKNFSCYAWITATKPYKSVDLLKCLFKQFISNSSAGDVKETSIAKYLTPVQNESSVVIIVEKLKSYLTEFHPENRYFVVLDDVSEMEELSKILKATLVPSKSLGGRILMTTKSEHVANYWKTSTYYGEAYNLKVLSEQDAKALFNKKAFGNQGKCPRKLKSLRDTIVKECDGLPVLIEKVGSTFSTTDKWIELYHDFQINPVSKSWSKENLLFSGYHEMPYHLKPCFLYLCMFPKGCYFKRMRIVRLWIAEGFVEAKDHSTYEEAAEEYLNELVERGMVNLLKSDETGRNRTLILPCMWQHIMLPKLADLSFCQVLPKNRLTTNNHCRRLSIHKDAPNTVIAPSVRSILSFVPLNRFPISWSSPFQEAEFRLKVLDLQNAKFDTVPEVIGKLHNLRYLCMRNTRVKELPKSISGLWNLQTLDLKNTDVVELPEGIKRLHKLRHLLICHYDENNRMVPVKIHEEVFNNFKELQKLAFMDGSIHLRKVGDGSEIIDGLVPGLDKLTRLRRLAIENLTADQVKALCEALMNMEQLRSFSVSMKSNDEVLDLSHIISPPEFLERLYLRGPLERKELPKWIHKLKHLVRLRLKNSGFVSDPLEKVKVMQELLVLELDNAYDGKVLDFGFKGLRKLEVLRIKQLKNLEMVKAGENALCKLRVAEHKDCPIFEDENIHIPSQIKDVLQVFKPRTKSPKDRVN</sequence>
<feature type="domain" description="Disease resistance N-terminal" evidence="6">
    <location>
        <begin position="12"/>
        <end position="91"/>
    </location>
</feature>
<dbReference type="OrthoDB" id="598235at2759"/>
<accession>A0A9R0JPG9</accession>
<name>A0A9R0JPG9_SPIOL</name>
<feature type="domain" description="NB-ARC" evidence="5">
    <location>
        <begin position="193"/>
        <end position="390"/>
    </location>
</feature>
<proteinExistence type="predicted"/>
<dbReference type="RefSeq" id="XP_021841808.1">
    <property type="nucleotide sequence ID" value="XM_021986116.2"/>
</dbReference>
<dbReference type="GO" id="GO:0098542">
    <property type="term" value="P:defense response to other organism"/>
    <property type="evidence" value="ECO:0007669"/>
    <property type="project" value="TreeGrafter"/>
</dbReference>
<dbReference type="KEGG" id="soe:110782054"/>
<dbReference type="PANTHER" id="PTHR23155:SF1205">
    <property type="entry name" value="DISEASE RESISTANCE PROTEIN RPM1"/>
    <property type="match status" value="1"/>
</dbReference>
<reference evidence="10" key="2">
    <citation type="submission" date="2025-08" db="UniProtKB">
        <authorList>
            <consortium name="RefSeq"/>
        </authorList>
    </citation>
    <scope>IDENTIFICATION</scope>
    <source>
        <tissue evidence="10">Leaf</tissue>
    </source>
</reference>
<evidence type="ECO:0000256" key="2">
    <source>
        <dbReference type="ARBA" id="ARBA00022741"/>
    </source>
</evidence>
<dbReference type="InterPro" id="IPR027417">
    <property type="entry name" value="P-loop_NTPase"/>
</dbReference>
<dbReference type="Gene3D" id="3.80.10.10">
    <property type="entry name" value="Ribonuclease Inhibitor"/>
    <property type="match status" value="2"/>
</dbReference>
<keyword evidence="9" id="KW-1185">Reference proteome</keyword>
<feature type="coiled-coil region" evidence="4">
    <location>
        <begin position="37"/>
        <end position="64"/>
    </location>
</feature>
<dbReference type="Gene3D" id="1.10.10.10">
    <property type="entry name" value="Winged helix-like DNA-binding domain superfamily/Winged helix DNA-binding domain"/>
    <property type="match status" value="1"/>
</dbReference>
<keyword evidence="4" id="KW-0175">Coiled coil</keyword>
<dbReference type="Gene3D" id="3.40.50.300">
    <property type="entry name" value="P-loop containing nucleotide triphosphate hydrolases"/>
    <property type="match status" value="1"/>
</dbReference>
<dbReference type="InterPro" id="IPR058922">
    <property type="entry name" value="WHD_DRP"/>
</dbReference>
<dbReference type="Proteomes" id="UP000813463">
    <property type="component" value="Chromosome 2"/>
</dbReference>
<organism evidence="9 10">
    <name type="scientific">Spinacia oleracea</name>
    <name type="common">Spinach</name>
    <dbReference type="NCBI Taxonomy" id="3562"/>
    <lineage>
        <taxon>Eukaryota</taxon>
        <taxon>Viridiplantae</taxon>
        <taxon>Streptophyta</taxon>
        <taxon>Embryophyta</taxon>
        <taxon>Tracheophyta</taxon>
        <taxon>Spermatophyta</taxon>
        <taxon>Magnoliopsida</taxon>
        <taxon>eudicotyledons</taxon>
        <taxon>Gunneridae</taxon>
        <taxon>Pentapetalae</taxon>
        <taxon>Caryophyllales</taxon>
        <taxon>Chenopodiaceae</taxon>
        <taxon>Chenopodioideae</taxon>
        <taxon>Anserineae</taxon>
        <taxon>Spinacia</taxon>
    </lineage>
</organism>
<dbReference type="PANTHER" id="PTHR23155">
    <property type="entry name" value="DISEASE RESISTANCE PROTEIN RP"/>
    <property type="match status" value="1"/>
</dbReference>
<keyword evidence="1" id="KW-0677">Repeat</keyword>
<dbReference type="InterPro" id="IPR032675">
    <property type="entry name" value="LRR_dom_sf"/>
</dbReference>
<dbReference type="InterPro" id="IPR036388">
    <property type="entry name" value="WH-like_DNA-bd_sf"/>
</dbReference>
<evidence type="ECO:0000259" key="6">
    <source>
        <dbReference type="Pfam" id="PF18052"/>
    </source>
</evidence>
<dbReference type="PRINTS" id="PR00364">
    <property type="entry name" value="DISEASERSIST"/>
</dbReference>
<feature type="domain" description="Disease resistance R13L4/SHOC-2-like LRR" evidence="8">
    <location>
        <begin position="610"/>
        <end position="874"/>
    </location>
</feature>
<protein>
    <submittedName>
        <fullName evidence="10">Disease resistance protein RPM1</fullName>
    </submittedName>
</protein>
<dbReference type="Pfam" id="PF18052">
    <property type="entry name" value="Rx_N"/>
    <property type="match status" value="1"/>
</dbReference>
<dbReference type="Pfam" id="PF00931">
    <property type="entry name" value="NB-ARC"/>
    <property type="match status" value="1"/>
</dbReference>
<dbReference type="Gene3D" id="1.20.5.4130">
    <property type="match status" value="1"/>
</dbReference>
<evidence type="ECO:0000259" key="5">
    <source>
        <dbReference type="Pfam" id="PF00931"/>
    </source>
</evidence>
<reference evidence="9" key="1">
    <citation type="journal article" date="2021" name="Nat. Commun.">
        <title>Genomic analyses provide insights into spinach domestication and the genetic basis of agronomic traits.</title>
        <authorList>
            <person name="Cai X."/>
            <person name="Sun X."/>
            <person name="Xu C."/>
            <person name="Sun H."/>
            <person name="Wang X."/>
            <person name="Ge C."/>
            <person name="Zhang Z."/>
            <person name="Wang Q."/>
            <person name="Fei Z."/>
            <person name="Jiao C."/>
            <person name="Wang Q."/>
        </authorList>
    </citation>
    <scope>NUCLEOTIDE SEQUENCE [LARGE SCALE GENOMIC DNA]</scope>
    <source>
        <strain evidence="9">cv. Varoflay</strain>
    </source>
</reference>
<keyword evidence="2" id="KW-0547">Nucleotide-binding</keyword>
<evidence type="ECO:0000259" key="8">
    <source>
        <dbReference type="Pfam" id="PF23598"/>
    </source>
</evidence>
<evidence type="ECO:0000256" key="1">
    <source>
        <dbReference type="ARBA" id="ARBA00022737"/>
    </source>
</evidence>
<dbReference type="GO" id="GO:0043531">
    <property type="term" value="F:ADP binding"/>
    <property type="evidence" value="ECO:0007669"/>
    <property type="project" value="InterPro"/>
</dbReference>
<dbReference type="InterPro" id="IPR042197">
    <property type="entry name" value="Apaf_helical"/>
</dbReference>
<keyword evidence="3" id="KW-0611">Plant defense</keyword>
<dbReference type="InterPro" id="IPR041118">
    <property type="entry name" value="Rx_N"/>
</dbReference>
<evidence type="ECO:0000259" key="7">
    <source>
        <dbReference type="Pfam" id="PF23559"/>
    </source>
</evidence>
<evidence type="ECO:0000313" key="10">
    <source>
        <dbReference type="RefSeq" id="XP_021841808.1"/>
    </source>
</evidence>
<evidence type="ECO:0000256" key="4">
    <source>
        <dbReference type="SAM" id="Coils"/>
    </source>
</evidence>
<dbReference type="AlphaFoldDB" id="A0A9R0JPG9"/>
<dbReference type="SUPFAM" id="SSF52058">
    <property type="entry name" value="L domain-like"/>
    <property type="match status" value="1"/>
</dbReference>
<evidence type="ECO:0000256" key="3">
    <source>
        <dbReference type="ARBA" id="ARBA00022821"/>
    </source>
</evidence>
<feature type="domain" description="Disease resistance protein winged helix" evidence="7">
    <location>
        <begin position="470"/>
        <end position="530"/>
    </location>
</feature>